<comment type="caution">
    <text evidence="3">The sequence shown here is derived from an EMBL/GenBank/DDBJ whole genome shotgun (WGS) entry which is preliminary data.</text>
</comment>
<reference evidence="3 4" key="1">
    <citation type="submission" date="2019-03" db="EMBL/GenBank/DDBJ databases">
        <title>Dyadobacter AR-3-6 sp. nov., isolated from arctic soil.</title>
        <authorList>
            <person name="Chaudhary D.K."/>
        </authorList>
    </citation>
    <scope>NUCLEOTIDE SEQUENCE [LARGE SCALE GENOMIC DNA]</scope>
    <source>
        <strain evidence="3 4">AR-3-6</strain>
    </source>
</reference>
<dbReference type="PROSITE" id="PS51257">
    <property type="entry name" value="PROKAR_LIPOPROTEIN"/>
    <property type="match status" value="1"/>
</dbReference>
<evidence type="ECO:0000313" key="3">
    <source>
        <dbReference type="EMBL" id="TDE11597.1"/>
    </source>
</evidence>
<feature type="signal peptide" evidence="1">
    <location>
        <begin position="1"/>
        <end position="22"/>
    </location>
</feature>
<dbReference type="Proteomes" id="UP000294850">
    <property type="component" value="Unassembled WGS sequence"/>
</dbReference>
<feature type="domain" description="DUF4136" evidence="2">
    <location>
        <begin position="29"/>
        <end position="178"/>
    </location>
</feature>
<protein>
    <submittedName>
        <fullName evidence="3">DUF4136 domain-containing protein</fullName>
    </submittedName>
</protein>
<keyword evidence="1" id="KW-0732">Signal</keyword>
<dbReference type="EMBL" id="SMFL01000011">
    <property type="protein sequence ID" value="TDE11597.1"/>
    <property type="molecule type" value="Genomic_DNA"/>
</dbReference>
<keyword evidence="4" id="KW-1185">Reference proteome</keyword>
<sequence length="179" mass="20334">MKTKILILFALGCLFLSCSSSYKTLKSEQEENFRLSDYSTFGFYDIEAQGDTNSKNFEKNIGLIKQAIALNLRQKGLNEAQDPEIRINIAILVKEEEQTRQTDFRTDGLPRYMGQRRYSWKSEEVVVGTYREGTMLIDFVDAASNKMVWKGGSKGVLSQSGKDFSEKINQAVSEIFAKI</sequence>
<dbReference type="Gene3D" id="3.30.160.670">
    <property type="match status" value="1"/>
</dbReference>
<dbReference type="Pfam" id="PF13590">
    <property type="entry name" value="DUF4136"/>
    <property type="match status" value="1"/>
</dbReference>
<evidence type="ECO:0000313" key="4">
    <source>
        <dbReference type="Proteomes" id="UP000294850"/>
    </source>
</evidence>
<organism evidence="3 4">
    <name type="scientific">Dyadobacter psychrotolerans</name>
    <dbReference type="NCBI Taxonomy" id="2541721"/>
    <lineage>
        <taxon>Bacteria</taxon>
        <taxon>Pseudomonadati</taxon>
        <taxon>Bacteroidota</taxon>
        <taxon>Cytophagia</taxon>
        <taxon>Cytophagales</taxon>
        <taxon>Spirosomataceae</taxon>
        <taxon>Dyadobacter</taxon>
    </lineage>
</organism>
<feature type="chain" id="PRO_5020711042" evidence="1">
    <location>
        <begin position="23"/>
        <end position="179"/>
    </location>
</feature>
<dbReference type="AlphaFoldDB" id="A0A4R5DEP5"/>
<proteinExistence type="predicted"/>
<evidence type="ECO:0000259" key="2">
    <source>
        <dbReference type="Pfam" id="PF13590"/>
    </source>
</evidence>
<name>A0A4R5DEP5_9BACT</name>
<dbReference type="InterPro" id="IPR025411">
    <property type="entry name" value="DUF4136"/>
</dbReference>
<gene>
    <name evidence="3" type="ORF">E0F88_24515</name>
</gene>
<evidence type="ECO:0000256" key="1">
    <source>
        <dbReference type="SAM" id="SignalP"/>
    </source>
</evidence>
<accession>A0A4R5DEP5</accession>
<dbReference type="RefSeq" id="WP_131960930.1">
    <property type="nucleotide sequence ID" value="NZ_SMFL01000011.1"/>
</dbReference>
<dbReference type="OrthoDB" id="118896at2"/>